<dbReference type="PANTHER" id="PTHR43671:SF98">
    <property type="entry name" value="SERINE_THREONINE-PROTEIN KINASE NEK11"/>
    <property type="match status" value="1"/>
</dbReference>
<protein>
    <recommendedName>
        <fullName evidence="2">non-specific serine/threonine protein kinase</fullName>
        <ecNumber evidence="2">2.7.11.1</ecNumber>
    </recommendedName>
</protein>
<dbReference type="EC" id="2.7.11.1" evidence="2"/>
<dbReference type="InterPro" id="IPR000719">
    <property type="entry name" value="Prot_kinase_dom"/>
</dbReference>
<comment type="caution">
    <text evidence="13">The sequence shown here is derived from an EMBL/GenBank/DDBJ whole genome shotgun (WGS) entry which is preliminary data.</text>
</comment>
<dbReference type="PROSITE" id="PS50011">
    <property type="entry name" value="PROTEIN_KINASE_DOM"/>
    <property type="match status" value="1"/>
</dbReference>
<evidence type="ECO:0000256" key="2">
    <source>
        <dbReference type="ARBA" id="ARBA00012513"/>
    </source>
</evidence>
<gene>
    <name evidence="13" type="ORF">N7G274_005563</name>
</gene>
<evidence type="ECO:0000313" key="13">
    <source>
        <dbReference type="EMBL" id="KAL2041779.1"/>
    </source>
</evidence>
<name>A0ABR4AAL8_9LECA</name>
<accession>A0ABR4AAL8</accession>
<evidence type="ECO:0000256" key="1">
    <source>
        <dbReference type="ARBA" id="ARBA00010886"/>
    </source>
</evidence>
<evidence type="ECO:0000259" key="12">
    <source>
        <dbReference type="PROSITE" id="PS50011"/>
    </source>
</evidence>
<evidence type="ECO:0000256" key="4">
    <source>
        <dbReference type="ARBA" id="ARBA00022679"/>
    </source>
</evidence>
<evidence type="ECO:0000256" key="3">
    <source>
        <dbReference type="ARBA" id="ARBA00022527"/>
    </source>
</evidence>
<dbReference type="SUPFAM" id="SSF56112">
    <property type="entry name" value="Protein kinase-like (PK-like)"/>
    <property type="match status" value="1"/>
</dbReference>
<reference evidence="13 14" key="1">
    <citation type="submission" date="2024-09" db="EMBL/GenBank/DDBJ databases">
        <title>Rethinking Asexuality: The Enigmatic Case of Functional Sexual Genes in Lepraria (Stereocaulaceae).</title>
        <authorList>
            <person name="Doellman M."/>
            <person name="Sun Y."/>
            <person name="Barcenas-Pena A."/>
            <person name="Lumbsch H.T."/>
            <person name="Grewe F."/>
        </authorList>
    </citation>
    <scope>NUCLEOTIDE SEQUENCE [LARGE SCALE GENOMIC DNA]</scope>
    <source>
        <strain evidence="13 14">Mercado 3170</strain>
    </source>
</reference>
<dbReference type="InterPro" id="IPR017441">
    <property type="entry name" value="Protein_kinase_ATP_BS"/>
</dbReference>
<comment type="catalytic activity">
    <reaction evidence="8">
        <text>L-threonyl-[protein] + ATP = O-phospho-L-threonyl-[protein] + ADP + H(+)</text>
        <dbReference type="Rhea" id="RHEA:46608"/>
        <dbReference type="Rhea" id="RHEA-COMP:11060"/>
        <dbReference type="Rhea" id="RHEA-COMP:11605"/>
        <dbReference type="ChEBI" id="CHEBI:15378"/>
        <dbReference type="ChEBI" id="CHEBI:30013"/>
        <dbReference type="ChEBI" id="CHEBI:30616"/>
        <dbReference type="ChEBI" id="CHEBI:61977"/>
        <dbReference type="ChEBI" id="CHEBI:456216"/>
        <dbReference type="EC" id="2.7.11.1"/>
    </reaction>
</comment>
<evidence type="ECO:0000256" key="7">
    <source>
        <dbReference type="ARBA" id="ARBA00022840"/>
    </source>
</evidence>
<keyword evidence="5 10" id="KW-0547">Nucleotide-binding</keyword>
<evidence type="ECO:0000313" key="14">
    <source>
        <dbReference type="Proteomes" id="UP001590950"/>
    </source>
</evidence>
<sequence length="457" mass="51362">MTPVDDMYTDLSLGSTLMDISLIDDGGIYSRQSTSVASGSNPSFKELKRSRFGEVDRFEMLEHVGAGSNGSCLLLKRRSDQALRVCKTTRRIFNYKGEYEKEPLEATILLDILPPHDRISRLHGFVVQPKTVQLYFDYYAEGDLSQLIKNYAKQWESIPEAFMWHAYLQLTEALAFLHTGYNRDTGSIGPPDWTAVIHGDIKPANIFLSPPDANSHDALCRQYPSLVLGDFGLADVKEKPFVGTLKYQPPETPASSQKADVWAVGAVMHCMTFFCAPVSDPPQSWPNTFDYLITWLAKPEARDPMPLYEVYSVELHDVVFEAFTWDPRGRIDSLHLYSKVLKVFETKIAPYPAHVIVPLLSKGWESRLFDQNGCTTNTANIASARILEAQEYEDVDATLVGYTGNVHGCYTTPGELNSGSSGYSTAPEDRNEIFVLPDRVPKFVVPIDWSETDLMWE</sequence>
<keyword evidence="6" id="KW-0418">Kinase</keyword>
<keyword evidence="3 11" id="KW-0723">Serine/threonine-protein kinase</keyword>
<dbReference type="PANTHER" id="PTHR43671">
    <property type="entry name" value="SERINE/THREONINE-PROTEIN KINASE NEK"/>
    <property type="match status" value="1"/>
</dbReference>
<dbReference type="PROSITE" id="PS00107">
    <property type="entry name" value="PROTEIN_KINASE_ATP"/>
    <property type="match status" value="1"/>
</dbReference>
<evidence type="ECO:0000256" key="11">
    <source>
        <dbReference type="RuleBase" id="RU000304"/>
    </source>
</evidence>
<dbReference type="InterPro" id="IPR050660">
    <property type="entry name" value="NEK_Ser/Thr_kinase"/>
</dbReference>
<dbReference type="InterPro" id="IPR008271">
    <property type="entry name" value="Ser/Thr_kinase_AS"/>
</dbReference>
<keyword evidence="7 10" id="KW-0067">ATP-binding</keyword>
<comment type="catalytic activity">
    <reaction evidence="9">
        <text>L-seryl-[protein] + ATP = O-phospho-L-seryl-[protein] + ADP + H(+)</text>
        <dbReference type="Rhea" id="RHEA:17989"/>
        <dbReference type="Rhea" id="RHEA-COMP:9863"/>
        <dbReference type="Rhea" id="RHEA-COMP:11604"/>
        <dbReference type="ChEBI" id="CHEBI:15378"/>
        <dbReference type="ChEBI" id="CHEBI:29999"/>
        <dbReference type="ChEBI" id="CHEBI:30616"/>
        <dbReference type="ChEBI" id="CHEBI:83421"/>
        <dbReference type="ChEBI" id="CHEBI:456216"/>
        <dbReference type="EC" id="2.7.11.1"/>
    </reaction>
</comment>
<dbReference type="InterPro" id="IPR011009">
    <property type="entry name" value="Kinase-like_dom_sf"/>
</dbReference>
<dbReference type="Gene3D" id="1.10.510.10">
    <property type="entry name" value="Transferase(Phosphotransferase) domain 1"/>
    <property type="match status" value="1"/>
</dbReference>
<keyword evidence="14" id="KW-1185">Reference proteome</keyword>
<feature type="domain" description="Protein kinase" evidence="12">
    <location>
        <begin position="58"/>
        <end position="344"/>
    </location>
</feature>
<evidence type="ECO:0000256" key="6">
    <source>
        <dbReference type="ARBA" id="ARBA00022777"/>
    </source>
</evidence>
<keyword evidence="4" id="KW-0808">Transferase</keyword>
<feature type="binding site" evidence="10">
    <location>
        <position position="87"/>
    </location>
    <ligand>
        <name>ATP</name>
        <dbReference type="ChEBI" id="CHEBI:30616"/>
    </ligand>
</feature>
<evidence type="ECO:0000256" key="10">
    <source>
        <dbReference type="PROSITE-ProRule" id="PRU10141"/>
    </source>
</evidence>
<evidence type="ECO:0000256" key="8">
    <source>
        <dbReference type="ARBA" id="ARBA00047899"/>
    </source>
</evidence>
<dbReference type="SMART" id="SM00220">
    <property type="entry name" value="S_TKc"/>
    <property type="match status" value="1"/>
</dbReference>
<proteinExistence type="inferred from homology"/>
<dbReference type="EMBL" id="JBEFKJ010000016">
    <property type="protein sequence ID" value="KAL2041779.1"/>
    <property type="molecule type" value="Genomic_DNA"/>
</dbReference>
<comment type="similarity">
    <text evidence="1">Belongs to the protein kinase superfamily. NEK Ser/Thr protein kinase family. NIMA subfamily.</text>
</comment>
<evidence type="ECO:0000256" key="5">
    <source>
        <dbReference type="ARBA" id="ARBA00022741"/>
    </source>
</evidence>
<dbReference type="Pfam" id="PF00069">
    <property type="entry name" value="Pkinase"/>
    <property type="match status" value="1"/>
</dbReference>
<organism evidence="13 14">
    <name type="scientific">Stereocaulon virgatum</name>
    <dbReference type="NCBI Taxonomy" id="373712"/>
    <lineage>
        <taxon>Eukaryota</taxon>
        <taxon>Fungi</taxon>
        <taxon>Dikarya</taxon>
        <taxon>Ascomycota</taxon>
        <taxon>Pezizomycotina</taxon>
        <taxon>Lecanoromycetes</taxon>
        <taxon>OSLEUM clade</taxon>
        <taxon>Lecanoromycetidae</taxon>
        <taxon>Lecanorales</taxon>
        <taxon>Lecanorineae</taxon>
        <taxon>Stereocaulaceae</taxon>
        <taxon>Stereocaulon</taxon>
    </lineage>
</organism>
<evidence type="ECO:0000256" key="9">
    <source>
        <dbReference type="ARBA" id="ARBA00048679"/>
    </source>
</evidence>
<dbReference type="PROSITE" id="PS00108">
    <property type="entry name" value="PROTEIN_KINASE_ST"/>
    <property type="match status" value="1"/>
</dbReference>
<dbReference type="Proteomes" id="UP001590950">
    <property type="component" value="Unassembled WGS sequence"/>
</dbReference>